<feature type="transmembrane region" description="Helical" evidence="7">
    <location>
        <begin position="237"/>
        <end position="260"/>
    </location>
</feature>
<feature type="transmembrane region" description="Helical" evidence="7">
    <location>
        <begin position="30"/>
        <end position="53"/>
    </location>
</feature>
<keyword evidence="5 7" id="KW-1133">Transmembrane helix</keyword>
<comment type="caution">
    <text evidence="9">The sequence shown here is derived from an EMBL/GenBank/DDBJ whole genome shotgun (WGS) entry which is preliminary data.</text>
</comment>
<dbReference type="RefSeq" id="WP_154497693.1">
    <property type="nucleotide sequence ID" value="NZ_VUMU01000017.1"/>
</dbReference>
<keyword evidence="4 7" id="KW-0812">Transmembrane</keyword>
<dbReference type="PANTHER" id="PTHR30151:SF19">
    <property type="entry name" value="ABC TRANSPORTER PERMEASE"/>
    <property type="match status" value="1"/>
</dbReference>
<evidence type="ECO:0000313" key="9">
    <source>
        <dbReference type="EMBL" id="MST58958.1"/>
    </source>
</evidence>
<evidence type="ECO:0000256" key="1">
    <source>
        <dbReference type="ARBA" id="ARBA00004651"/>
    </source>
</evidence>
<dbReference type="Gene3D" id="1.10.3720.10">
    <property type="entry name" value="MetI-like"/>
    <property type="match status" value="1"/>
</dbReference>
<accession>A0A6L5YLU7</accession>
<organism evidence="9 10">
    <name type="scientific">Waltera intestinalis</name>
    <dbReference type="NCBI Taxonomy" id="2606635"/>
    <lineage>
        <taxon>Bacteria</taxon>
        <taxon>Bacillati</taxon>
        <taxon>Bacillota</taxon>
        <taxon>Clostridia</taxon>
        <taxon>Lachnospirales</taxon>
        <taxon>Lachnospiraceae</taxon>
        <taxon>Waltera</taxon>
    </lineage>
</organism>
<comment type="similarity">
    <text evidence="7">Belongs to the binding-protein-dependent transport system permease family.</text>
</comment>
<dbReference type="Proteomes" id="UP000476055">
    <property type="component" value="Unassembled WGS sequence"/>
</dbReference>
<evidence type="ECO:0000259" key="8">
    <source>
        <dbReference type="PROSITE" id="PS50928"/>
    </source>
</evidence>
<feature type="transmembrane region" description="Helical" evidence="7">
    <location>
        <begin position="187"/>
        <end position="217"/>
    </location>
</feature>
<keyword evidence="10" id="KW-1185">Reference proteome</keyword>
<evidence type="ECO:0000256" key="2">
    <source>
        <dbReference type="ARBA" id="ARBA00022448"/>
    </source>
</evidence>
<dbReference type="GO" id="GO:0005886">
    <property type="term" value="C:plasma membrane"/>
    <property type="evidence" value="ECO:0007669"/>
    <property type="project" value="UniProtKB-SubCell"/>
</dbReference>
<dbReference type="CDD" id="cd06261">
    <property type="entry name" value="TM_PBP2"/>
    <property type="match status" value="1"/>
</dbReference>
<feature type="transmembrane region" description="Helical" evidence="7">
    <location>
        <begin position="120"/>
        <end position="140"/>
    </location>
</feature>
<gene>
    <name evidence="9" type="ORF">FYJ59_12030</name>
</gene>
<protein>
    <submittedName>
        <fullName evidence="9">ABC transporter permease</fullName>
    </submittedName>
</protein>
<dbReference type="Pfam" id="PF00528">
    <property type="entry name" value="BPD_transp_1"/>
    <property type="match status" value="1"/>
</dbReference>
<feature type="transmembrane region" description="Helical" evidence="7">
    <location>
        <begin position="146"/>
        <end position="166"/>
    </location>
</feature>
<dbReference type="GO" id="GO:0055085">
    <property type="term" value="P:transmembrane transport"/>
    <property type="evidence" value="ECO:0007669"/>
    <property type="project" value="InterPro"/>
</dbReference>
<reference evidence="9 10" key="1">
    <citation type="submission" date="2019-08" db="EMBL/GenBank/DDBJ databases">
        <title>In-depth cultivation of the pig gut microbiome towards novel bacterial diversity and tailored functional studies.</title>
        <authorList>
            <person name="Wylensek D."/>
            <person name="Hitch T.C.A."/>
            <person name="Clavel T."/>
        </authorList>
    </citation>
    <scope>NUCLEOTIDE SEQUENCE [LARGE SCALE GENOMIC DNA]</scope>
    <source>
        <strain evidence="9 10">WCA3-601-WT-6H</strain>
    </source>
</reference>
<proteinExistence type="inferred from homology"/>
<evidence type="ECO:0000313" key="10">
    <source>
        <dbReference type="Proteomes" id="UP000476055"/>
    </source>
</evidence>
<keyword evidence="6 7" id="KW-0472">Membrane</keyword>
<dbReference type="InterPro" id="IPR000515">
    <property type="entry name" value="MetI-like"/>
</dbReference>
<dbReference type="PANTHER" id="PTHR30151">
    <property type="entry name" value="ALKANE SULFONATE ABC TRANSPORTER-RELATED, MEMBRANE SUBUNIT"/>
    <property type="match status" value="1"/>
</dbReference>
<comment type="subcellular location">
    <subcellularLocation>
        <location evidence="1 7">Cell membrane</location>
        <topology evidence="1 7">Multi-pass membrane protein</topology>
    </subcellularLocation>
</comment>
<dbReference type="InterPro" id="IPR035906">
    <property type="entry name" value="MetI-like_sf"/>
</dbReference>
<evidence type="ECO:0000256" key="4">
    <source>
        <dbReference type="ARBA" id="ARBA00022692"/>
    </source>
</evidence>
<dbReference type="SUPFAM" id="SSF161098">
    <property type="entry name" value="MetI-like"/>
    <property type="match status" value="1"/>
</dbReference>
<evidence type="ECO:0000256" key="5">
    <source>
        <dbReference type="ARBA" id="ARBA00022989"/>
    </source>
</evidence>
<evidence type="ECO:0000256" key="3">
    <source>
        <dbReference type="ARBA" id="ARBA00022475"/>
    </source>
</evidence>
<sequence length="273" mass="30903">MKPKNVQNDHPLTVQEQYLRKHKNHHRQVAFLRIFLLGIFLILWEISADAYWIDSFFFSSPRRVVLCLIQLWTERSLPMHIGITLLETILSFLLVFVISLLLATLLWFSDKLSEILEPYLVLLNSLPKSALAPLFIVWLGTGINTIIIAGISVAVFGSIISFYTAFHQVDPEKEILIRTLGGNRRDIFFKVVLPGSVPTLLSTTKVNIGLSLVGVIIGEFLAARRGLGYLIIYGSQVFQLDMVISSILLLCVIAMLLYLLTQSLEHCSKKHRN</sequence>
<dbReference type="AlphaFoldDB" id="A0A6L5YLU7"/>
<keyword evidence="3" id="KW-1003">Cell membrane</keyword>
<dbReference type="PROSITE" id="PS50928">
    <property type="entry name" value="ABC_TM1"/>
    <property type="match status" value="1"/>
</dbReference>
<keyword evidence="2 7" id="KW-0813">Transport</keyword>
<feature type="transmembrane region" description="Helical" evidence="7">
    <location>
        <begin position="81"/>
        <end position="108"/>
    </location>
</feature>
<evidence type="ECO:0000256" key="7">
    <source>
        <dbReference type="RuleBase" id="RU363032"/>
    </source>
</evidence>
<name>A0A6L5YLU7_9FIRM</name>
<feature type="domain" description="ABC transmembrane type-1" evidence="8">
    <location>
        <begin position="81"/>
        <end position="261"/>
    </location>
</feature>
<evidence type="ECO:0000256" key="6">
    <source>
        <dbReference type="ARBA" id="ARBA00023136"/>
    </source>
</evidence>
<dbReference type="EMBL" id="VUMU01000017">
    <property type="protein sequence ID" value="MST58958.1"/>
    <property type="molecule type" value="Genomic_DNA"/>
</dbReference>